<organism evidence="1 2">
    <name type="scientific">Agrobacterium fabrum</name>
    <dbReference type="NCBI Taxonomy" id="1176649"/>
    <lineage>
        <taxon>Bacteria</taxon>
        <taxon>Pseudomonadati</taxon>
        <taxon>Pseudomonadota</taxon>
        <taxon>Alphaproteobacteria</taxon>
        <taxon>Hyphomicrobiales</taxon>
        <taxon>Rhizobiaceae</taxon>
        <taxon>Rhizobium/Agrobacterium group</taxon>
        <taxon>Agrobacterium</taxon>
        <taxon>Agrobacterium tumefaciens complex</taxon>
    </lineage>
</organism>
<proteinExistence type="predicted"/>
<dbReference type="Proteomes" id="UP000198917">
    <property type="component" value="Unassembled WGS sequence"/>
</dbReference>
<comment type="caution">
    <text evidence="1">The sequence shown here is derived from an EMBL/GenBank/DDBJ whole genome shotgun (WGS) entry which is preliminary data.</text>
</comment>
<sequence>MVFWNKDILDDTRGLDILGVRAIDQGIEANLVNGITTVSARGRYFSILPWAINQFYSMTLKAGEPFDQGALAAFLTRVEFLIIAASQADTSGAAGGAILGSDVFDPQMRLLKSGTAVSLPSSKNSRILNIYYNPCKSVGLIDNAPNGSPVPYQITERGRAMWRTRQDLVEGSPLLDLLFRGGDVDRAIAVAAVSEFSLGALAPGGEEARLLREAFQTSYPSAASARETIEHRYGLLRGTQAWLASWGRSGKNSADQLLALNLQEVSAGHRRDATSLAWAGYEWRRRQHFALELLLNAVCGVLGSLGGAGSIGDVVRAAREEWNLNERLTTLWPAAITVWESSAVAARGSVPLELFAGKALRFMSVDELSPPQKLLVSFAILSALEAQTRTFRENRAGKANSISDLALDLIDGAGDKPFAEFLSELAERCAITPHLQVTLRKMSAGQKCSLRFFPDGNVLRLTANQSNPGFSGTRLYNTINVLSDIGVLTRDSDGSLILGEAAA</sequence>
<dbReference type="EMBL" id="FNEW01000003">
    <property type="protein sequence ID" value="SDK03082.1"/>
    <property type="molecule type" value="Genomic_DNA"/>
</dbReference>
<protein>
    <submittedName>
        <fullName evidence="1">Uncharacterized protein</fullName>
    </submittedName>
</protein>
<evidence type="ECO:0000313" key="2">
    <source>
        <dbReference type="Proteomes" id="UP000198917"/>
    </source>
</evidence>
<evidence type="ECO:0000313" key="1">
    <source>
        <dbReference type="EMBL" id="SDK03082.1"/>
    </source>
</evidence>
<accession>A0A7Z7FSF9</accession>
<reference evidence="1 2" key="1">
    <citation type="submission" date="2016-10" db="EMBL/GenBank/DDBJ databases">
        <authorList>
            <person name="Varghese N."/>
            <person name="Submissions S."/>
        </authorList>
    </citation>
    <scope>NUCLEOTIDE SEQUENCE [LARGE SCALE GENOMIC DNA]</scope>
    <source>
        <strain evidence="1 2">PDC82</strain>
    </source>
</reference>
<dbReference type="AlphaFoldDB" id="A0A7Z7FSF9"/>
<gene>
    <name evidence="1" type="ORF">SAMN05428983_3684</name>
</gene>
<name>A0A7Z7FSF9_9HYPH</name>